<organismHost>
    <name type="scientific">Salmonella typhimurium</name>
    <dbReference type="NCBI Taxonomy" id="90371"/>
</organismHost>
<keyword evidence="1" id="KW-0472">Membrane</keyword>
<reference evidence="2 3" key="2">
    <citation type="journal article" date="2002" name="J. Bacteriol.">
        <title>Bacteriophage SP6 is closely related to phages K1-5, K5, and K1E but encodes a tail protein very similar to that of the distantly related P22.</title>
        <authorList>
            <person name="Scholl D."/>
            <person name="Adhya S."/>
            <person name="Merril C.R."/>
        </authorList>
    </citation>
    <scope>NUCLEOTIDE SEQUENCE [LARGE SCALE GENOMIC DNA]</scope>
</reference>
<dbReference type="KEGG" id="vg:1481784"/>
<accession>Q6UGK3</accession>
<proteinExistence type="predicted"/>
<dbReference type="Proteomes" id="UP000000843">
    <property type="component" value="Segment"/>
</dbReference>
<reference evidence="2 3" key="1">
    <citation type="journal article" date="1995" name="J. Biol. Chem.">
        <title>A domain of the gene 4 helicase/primase of bacteriophage T7 required for the formation of an active hexamer.</title>
        <authorList>
            <person name="Notarnicola S.M."/>
            <person name="Park K."/>
            <person name="Griffith J.D."/>
            <person name="Richardson C.C."/>
        </authorList>
    </citation>
    <scope>NUCLEOTIDE SEQUENCE [LARGE SCALE GENOMIC DNA]</scope>
</reference>
<evidence type="ECO:0000256" key="1">
    <source>
        <dbReference type="SAM" id="Phobius"/>
    </source>
</evidence>
<name>Q6UGK3_BPSP6</name>
<dbReference type="EMBL" id="AY370673">
    <property type="protein sequence ID" value="AAR90006.1"/>
    <property type="molecule type" value="Genomic_DNA"/>
</dbReference>
<sequence length="32" mass="3625">MQTALIILGVILFMVVFWAFSGIDPDYDGNYD</sequence>
<dbReference type="GeneID" id="1481784"/>
<evidence type="ECO:0000313" key="2">
    <source>
        <dbReference type="EMBL" id="AAR90006.1"/>
    </source>
</evidence>
<keyword evidence="1" id="KW-0812">Transmembrane</keyword>
<organism evidence="3">
    <name type="scientific">Enterobacteria phage SP6</name>
    <name type="common">Bacteriophage SP6</name>
    <dbReference type="NCBI Taxonomy" id="2907955"/>
    <lineage>
        <taxon>Viruses</taxon>
        <taxon>Duplodnaviria</taxon>
        <taxon>Heunggongvirae</taxon>
        <taxon>Uroviricota</taxon>
        <taxon>Caudoviricetes</taxon>
        <taxon>Autographivirales</taxon>
        <taxon>Autosignataviridae</taxon>
        <taxon>Molineuxvirinae</taxon>
        <taxon>Zindervirus</taxon>
        <taxon>Zindervirus SP6</taxon>
    </lineage>
</organism>
<feature type="transmembrane region" description="Helical" evidence="1">
    <location>
        <begin position="5"/>
        <end position="23"/>
    </location>
</feature>
<keyword evidence="1" id="KW-1133">Transmembrane helix</keyword>
<dbReference type="RefSeq" id="NP_853575.1">
    <property type="nucleotide sequence ID" value="NC_004831.2"/>
</dbReference>
<protein>
    <submittedName>
        <fullName evidence="2">14</fullName>
    </submittedName>
</protein>
<evidence type="ECO:0000313" key="3">
    <source>
        <dbReference type="Proteomes" id="UP000000843"/>
    </source>
</evidence>
<reference evidence="2 3" key="3">
    <citation type="journal article" date="2004" name="J. Mol. Biol.">
        <title>Genomic analysis of bacteriophages SP6 and K1-5, an estranged subgroup of the T7 supergroup.</title>
        <authorList>
            <person name="Scholl D."/>
            <person name="Kieleczawa J."/>
            <person name="Kemp P."/>
            <person name="Rush J."/>
            <person name="Richardson C.C."/>
            <person name="Merril C."/>
            <person name="Adhya S."/>
            <person name="Molineux I.J."/>
        </authorList>
    </citation>
    <scope>NUCLEOTIDE SEQUENCE</scope>
</reference>